<dbReference type="InterPro" id="IPR010255">
    <property type="entry name" value="Haem_peroxidase_sf"/>
</dbReference>
<dbReference type="GO" id="GO:0020037">
    <property type="term" value="F:heme binding"/>
    <property type="evidence" value="ECO:0007669"/>
    <property type="project" value="InterPro"/>
</dbReference>
<comment type="caution">
    <text evidence="1">The sequence shown here is derived from an EMBL/GenBank/DDBJ whole genome shotgun (WGS) entry which is preliminary data.</text>
</comment>
<protein>
    <recommendedName>
        <fullName evidence="3">Peroxidase</fullName>
    </recommendedName>
</protein>
<proteinExistence type="predicted"/>
<evidence type="ECO:0000313" key="1">
    <source>
        <dbReference type="EMBL" id="MBM1715958.1"/>
    </source>
</evidence>
<reference evidence="1 2" key="1">
    <citation type="submission" date="2021-01" db="EMBL/GenBank/DDBJ databases">
        <title>Diatom-associated Roseobacters Show Island Model of Population Structure.</title>
        <authorList>
            <person name="Qu L."/>
            <person name="Feng X."/>
            <person name="Chen Y."/>
            <person name="Li L."/>
            <person name="Wang X."/>
            <person name="Hu Z."/>
            <person name="Wang H."/>
            <person name="Luo H."/>
        </authorList>
    </citation>
    <scope>NUCLEOTIDE SEQUENCE [LARGE SCALE GENOMIC DNA]</scope>
    <source>
        <strain evidence="1 2">TR60-84</strain>
    </source>
</reference>
<dbReference type="EMBL" id="JAFBRM010000014">
    <property type="protein sequence ID" value="MBM1715958.1"/>
    <property type="molecule type" value="Genomic_DNA"/>
</dbReference>
<keyword evidence="2" id="KW-1185">Reference proteome</keyword>
<dbReference type="GO" id="GO:0006979">
    <property type="term" value="P:response to oxidative stress"/>
    <property type="evidence" value="ECO:0007669"/>
    <property type="project" value="InterPro"/>
</dbReference>
<gene>
    <name evidence="1" type="ORF">JQV55_20480</name>
</gene>
<name>A0AAE2W294_9RHOB</name>
<evidence type="ECO:0008006" key="3">
    <source>
        <dbReference type="Google" id="ProtNLM"/>
    </source>
</evidence>
<dbReference type="SUPFAM" id="SSF48113">
    <property type="entry name" value="Heme-dependent peroxidases"/>
    <property type="match status" value="1"/>
</dbReference>
<dbReference type="AlphaFoldDB" id="A0AAE2W294"/>
<evidence type="ECO:0000313" key="2">
    <source>
        <dbReference type="Proteomes" id="UP000732193"/>
    </source>
</evidence>
<organism evidence="1 2">
    <name type="scientific">Sulfitobacter geojensis</name>
    <dbReference type="NCBI Taxonomy" id="1342299"/>
    <lineage>
        <taxon>Bacteria</taxon>
        <taxon>Pseudomonadati</taxon>
        <taxon>Pseudomonadota</taxon>
        <taxon>Alphaproteobacteria</taxon>
        <taxon>Rhodobacterales</taxon>
        <taxon>Roseobacteraceae</taxon>
        <taxon>Sulfitobacter</taxon>
    </lineage>
</organism>
<accession>A0AAE2W294</accession>
<dbReference type="RefSeq" id="WP_203243660.1">
    <property type="nucleotide sequence ID" value="NZ_JAFBRH010000014.1"/>
</dbReference>
<dbReference type="GO" id="GO:0004601">
    <property type="term" value="F:peroxidase activity"/>
    <property type="evidence" value="ECO:0007669"/>
    <property type="project" value="InterPro"/>
</dbReference>
<sequence length="483" mass="53897">MPKPLDPDHIIEAIRNGTTTYDPDQHYGWTRIQPIPGDEGGIIKDVQLNDGTDAPTFMALPEIDFSTREWRNHCLTGKEKIPAGYTYFGQLIGHDLGRSLPLEQVPHVDRGRGVQENNGDDYGPSRYNAIENPLTLETIYGGGPAMLPHLFDQKTKLFRIVDSNRISVSLVQNDPSIRALYDSRNRDTNILHRLAAAVMKFHNKVARQMMVYIDDEEDDAKDRNLLAYTLARAHVLNVWHELIENDWLPQFVDPNVAKMTVVDIQSLPALDETSLLHGLFRSFHALPRRKYKFPELKKLSALLLKSPDDEEHPAVGWSIDWPLFFDRSRDGTRTGLCASFAPDFASVNGTKISELDLITAGLTNPLRLDSIAIQNIIAKMQPDLQKQLTSKALASAFTEQCAGGLGQTLTAQDVTKSPLFMVLLIEAQIYGDEGRFGPLGSILLNRAITGAIAKVQSKAAVSENWDLPHPKTMLELITETTES</sequence>
<dbReference type="Proteomes" id="UP000732193">
    <property type="component" value="Unassembled WGS sequence"/>
</dbReference>